<protein>
    <recommendedName>
        <fullName evidence="4">HTH marR-type domain-containing protein</fullName>
    </recommendedName>
</protein>
<comment type="caution">
    <text evidence="5">The sequence shown here is derived from an EMBL/GenBank/DDBJ whole genome shotgun (WGS) entry which is preliminary data.</text>
</comment>
<dbReference type="InterPro" id="IPR036390">
    <property type="entry name" value="WH_DNA-bd_sf"/>
</dbReference>
<dbReference type="PRINTS" id="PR00598">
    <property type="entry name" value="HTHMARR"/>
</dbReference>
<accession>A0A8J3B6B0</accession>
<dbReference type="InterPro" id="IPR023187">
    <property type="entry name" value="Tscrpt_reg_MarR-type_CS"/>
</dbReference>
<name>A0A8J3B6B0_9ACTN</name>
<dbReference type="AlphaFoldDB" id="A0A8J3B6B0"/>
<dbReference type="PROSITE" id="PS50995">
    <property type="entry name" value="HTH_MARR_2"/>
    <property type="match status" value="1"/>
</dbReference>
<keyword evidence="1" id="KW-0805">Transcription regulation</keyword>
<dbReference type="InterPro" id="IPR000835">
    <property type="entry name" value="HTH_MarR-typ"/>
</dbReference>
<keyword evidence="3" id="KW-0804">Transcription</keyword>
<dbReference type="GO" id="GO:0003677">
    <property type="term" value="F:DNA binding"/>
    <property type="evidence" value="ECO:0007669"/>
    <property type="project" value="UniProtKB-KW"/>
</dbReference>
<reference evidence="5" key="1">
    <citation type="journal article" date="2014" name="Int. J. Syst. Evol. Microbiol.">
        <title>Complete genome sequence of Corynebacterium casei LMG S-19264T (=DSM 44701T), isolated from a smear-ripened cheese.</title>
        <authorList>
            <consortium name="US DOE Joint Genome Institute (JGI-PGF)"/>
            <person name="Walter F."/>
            <person name="Albersmeier A."/>
            <person name="Kalinowski J."/>
            <person name="Ruckert C."/>
        </authorList>
    </citation>
    <scope>NUCLEOTIDE SEQUENCE</scope>
    <source>
        <strain evidence="5">JCM 3090</strain>
    </source>
</reference>
<dbReference type="SMART" id="SM00347">
    <property type="entry name" value="HTH_MARR"/>
    <property type="match status" value="1"/>
</dbReference>
<dbReference type="SUPFAM" id="SSF46785">
    <property type="entry name" value="Winged helix' DNA-binding domain"/>
    <property type="match status" value="1"/>
</dbReference>
<dbReference type="InterPro" id="IPR036388">
    <property type="entry name" value="WH-like_DNA-bd_sf"/>
</dbReference>
<gene>
    <name evidence="5" type="ORF">GCM10010123_16510</name>
</gene>
<dbReference type="EMBL" id="BMQB01000003">
    <property type="protein sequence ID" value="GGJ87607.1"/>
    <property type="molecule type" value="Genomic_DNA"/>
</dbReference>
<reference evidence="5" key="2">
    <citation type="submission" date="2020-09" db="EMBL/GenBank/DDBJ databases">
        <authorList>
            <person name="Sun Q."/>
            <person name="Ohkuma M."/>
        </authorList>
    </citation>
    <scope>NUCLEOTIDE SEQUENCE</scope>
    <source>
        <strain evidence="5">JCM 3090</strain>
    </source>
</reference>
<dbReference type="InterPro" id="IPR039422">
    <property type="entry name" value="MarR/SlyA-like"/>
</dbReference>
<dbReference type="Proteomes" id="UP000649739">
    <property type="component" value="Unassembled WGS sequence"/>
</dbReference>
<keyword evidence="6" id="KW-1185">Reference proteome</keyword>
<keyword evidence="2" id="KW-0238">DNA-binding</keyword>
<feature type="domain" description="HTH marR-type" evidence="4">
    <location>
        <begin position="10"/>
        <end position="145"/>
    </location>
</feature>
<evidence type="ECO:0000313" key="6">
    <source>
        <dbReference type="Proteomes" id="UP000649739"/>
    </source>
</evidence>
<evidence type="ECO:0000313" key="5">
    <source>
        <dbReference type="EMBL" id="GGJ87607.1"/>
    </source>
</evidence>
<proteinExistence type="predicted"/>
<dbReference type="GO" id="GO:0006950">
    <property type="term" value="P:response to stress"/>
    <property type="evidence" value="ECO:0007669"/>
    <property type="project" value="TreeGrafter"/>
</dbReference>
<dbReference type="PROSITE" id="PS01117">
    <property type="entry name" value="HTH_MARR_1"/>
    <property type="match status" value="1"/>
</dbReference>
<evidence type="ECO:0000256" key="3">
    <source>
        <dbReference type="ARBA" id="ARBA00023163"/>
    </source>
</evidence>
<dbReference type="PANTHER" id="PTHR33164:SF43">
    <property type="entry name" value="HTH-TYPE TRANSCRIPTIONAL REPRESSOR YETL"/>
    <property type="match status" value="1"/>
</dbReference>
<dbReference type="GO" id="GO:0003700">
    <property type="term" value="F:DNA-binding transcription factor activity"/>
    <property type="evidence" value="ECO:0007669"/>
    <property type="project" value="InterPro"/>
</dbReference>
<evidence type="ECO:0000256" key="1">
    <source>
        <dbReference type="ARBA" id="ARBA00023015"/>
    </source>
</evidence>
<evidence type="ECO:0000259" key="4">
    <source>
        <dbReference type="PROSITE" id="PS50995"/>
    </source>
</evidence>
<dbReference type="PANTHER" id="PTHR33164">
    <property type="entry name" value="TRANSCRIPTIONAL REGULATOR, MARR FAMILY"/>
    <property type="match status" value="1"/>
</dbReference>
<organism evidence="5 6">
    <name type="scientific">Pilimelia anulata</name>
    <dbReference type="NCBI Taxonomy" id="53371"/>
    <lineage>
        <taxon>Bacteria</taxon>
        <taxon>Bacillati</taxon>
        <taxon>Actinomycetota</taxon>
        <taxon>Actinomycetes</taxon>
        <taxon>Micromonosporales</taxon>
        <taxon>Micromonosporaceae</taxon>
        <taxon>Pilimelia</taxon>
    </lineage>
</organism>
<dbReference type="Gene3D" id="1.10.10.10">
    <property type="entry name" value="Winged helix-like DNA-binding domain superfamily/Winged helix DNA-binding domain"/>
    <property type="match status" value="1"/>
</dbReference>
<dbReference type="Pfam" id="PF12802">
    <property type="entry name" value="MarR_2"/>
    <property type="match status" value="1"/>
</dbReference>
<evidence type="ECO:0000256" key="2">
    <source>
        <dbReference type="ARBA" id="ARBA00023125"/>
    </source>
</evidence>
<dbReference type="RefSeq" id="WP_189169485.1">
    <property type="nucleotide sequence ID" value="NZ_BMQB01000003.1"/>
</dbReference>
<sequence>MTTPRESLADRPLSALLAIAGRIVGRQWSAVVSAQDGLSPTGASTLAVLYRARRGGGLTQARVAEYLFVTPATLSGVVDTLVRAGYVERQRDPADRRAARLALTDAGAARAGDIARDLRAALPPAVPVDPVREAIIRDYLIDVITRGGAGDGAGC</sequence>